<feature type="compositionally biased region" description="Basic and acidic residues" evidence="1">
    <location>
        <begin position="44"/>
        <end position="53"/>
    </location>
</feature>
<feature type="compositionally biased region" description="Basic and acidic residues" evidence="1">
    <location>
        <begin position="60"/>
        <end position="71"/>
    </location>
</feature>
<dbReference type="EMBL" id="SPMZ01000021">
    <property type="protein sequence ID" value="NMQ19144.1"/>
    <property type="molecule type" value="Genomic_DNA"/>
</dbReference>
<evidence type="ECO:0000313" key="2">
    <source>
        <dbReference type="EMBL" id="NMQ19144.1"/>
    </source>
</evidence>
<evidence type="ECO:0000313" key="3">
    <source>
        <dbReference type="Proteomes" id="UP000760480"/>
    </source>
</evidence>
<evidence type="ECO:0000256" key="1">
    <source>
        <dbReference type="SAM" id="MobiDB-lite"/>
    </source>
</evidence>
<gene>
    <name evidence="2" type="ORF">E4P82_07975</name>
</gene>
<keyword evidence="3" id="KW-1185">Reference proteome</keyword>
<protein>
    <submittedName>
        <fullName evidence="2">Uncharacterized protein</fullName>
    </submittedName>
</protein>
<reference evidence="2 3" key="1">
    <citation type="submission" date="2019-03" db="EMBL/GenBank/DDBJ databases">
        <title>Metabolic reconstructions from genomes of highly enriched 'Candidatus Accumulibacter' and 'Candidatus Competibacter' bioreactor populations.</title>
        <authorList>
            <person name="Annavajhala M.K."/>
            <person name="Welles L."/>
            <person name="Abbas B."/>
            <person name="Sorokin D."/>
            <person name="Park H."/>
            <person name="Van Loosdrecht M."/>
            <person name="Chandran K."/>
        </authorList>
    </citation>
    <scope>NUCLEOTIDE SEQUENCE [LARGE SCALE GENOMIC DNA]</scope>
    <source>
        <strain evidence="2 3">SBR_G</strain>
    </source>
</reference>
<dbReference type="Proteomes" id="UP000760480">
    <property type="component" value="Unassembled WGS sequence"/>
</dbReference>
<feature type="compositionally biased region" description="Basic and acidic residues" evidence="1">
    <location>
        <begin position="85"/>
        <end position="95"/>
    </location>
</feature>
<organism evidence="2 3">
    <name type="scientific">Candidatus Competibacter phosphatis</name>
    <dbReference type="NCBI Taxonomy" id="221280"/>
    <lineage>
        <taxon>Bacteria</taxon>
        <taxon>Pseudomonadati</taxon>
        <taxon>Pseudomonadota</taxon>
        <taxon>Gammaproteobacteria</taxon>
        <taxon>Candidatus Competibacteraceae</taxon>
        <taxon>Candidatus Competibacter</taxon>
    </lineage>
</organism>
<proteinExistence type="predicted"/>
<accession>A0ABX1TKN9</accession>
<comment type="caution">
    <text evidence="2">The sequence shown here is derived from an EMBL/GenBank/DDBJ whole genome shotgun (WGS) entry which is preliminary data.</text>
</comment>
<feature type="region of interest" description="Disordered" evidence="1">
    <location>
        <begin position="42"/>
        <end position="101"/>
    </location>
</feature>
<name>A0ABX1TKN9_9GAMM</name>
<sequence>MLGEIDGADIGAVFSQAIELLWAQRFGDASIAEEKSIAPQQALEPEKAIESQKEKKKKIREGEKERGETRGGKGKAASQSIQEQTRNRAGGDHIIKGTPWHPCRLAKEPALGDTLVRAIENGVSHEHFRGLNRLSE</sequence>
<dbReference type="RefSeq" id="WP_169248402.1">
    <property type="nucleotide sequence ID" value="NZ_SPMZ01000021.1"/>
</dbReference>